<feature type="compositionally biased region" description="Polar residues" evidence="1">
    <location>
        <begin position="215"/>
        <end position="240"/>
    </location>
</feature>
<gene>
    <name evidence="3" type="ORF">IQ249_22950</name>
</gene>
<feature type="region of interest" description="Disordered" evidence="1">
    <location>
        <begin position="96"/>
        <end position="181"/>
    </location>
</feature>
<proteinExistence type="predicted"/>
<keyword evidence="2" id="KW-0472">Membrane</keyword>
<protein>
    <submittedName>
        <fullName evidence="3">Uncharacterized protein</fullName>
    </submittedName>
</protein>
<evidence type="ECO:0000256" key="1">
    <source>
        <dbReference type="SAM" id="MobiDB-lite"/>
    </source>
</evidence>
<feature type="compositionally biased region" description="Basic residues" evidence="1">
    <location>
        <begin position="141"/>
        <end position="150"/>
    </location>
</feature>
<feature type="compositionally biased region" description="Basic and acidic residues" evidence="1">
    <location>
        <begin position="399"/>
        <end position="409"/>
    </location>
</feature>
<feature type="region of interest" description="Disordered" evidence="1">
    <location>
        <begin position="214"/>
        <end position="240"/>
    </location>
</feature>
<feature type="region of interest" description="Disordered" evidence="1">
    <location>
        <begin position="322"/>
        <end position="474"/>
    </location>
</feature>
<evidence type="ECO:0000313" key="4">
    <source>
        <dbReference type="Proteomes" id="UP000654482"/>
    </source>
</evidence>
<keyword evidence="2" id="KW-1133">Transmembrane helix</keyword>
<comment type="caution">
    <text evidence="3">The sequence shown here is derived from an EMBL/GenBank/DDBJ whole genome shotgun (WGS) entry which is preliminary data.</text>
</comment>
<feature type="compositionally biased region" description="Low complexity" evidence="1">
    <location>
        <begin position="456"/>
        <end position="474"/>
    </location>
</feature>
<dbReference type="Proteomes" id="UP000654482">
    <property type="component" value="Unassembled WGS sequence"/>
</dbReference>
<feature type="compositionally biased region" description="Low complexity" evidence="1">
    <location>
        <begin position="129"/>
        <end position="140"/>
    </location>
</feature>
<dbReference type="AlphaFoldDB" id="A0A8J7E2V1"/>
<evidence type="ECO:0000256" key="2">
    <source>
        <dbReference type="SAM" id="Phobius"/>
    </source>
</evidence>
<feature type="compositionally biased region" description="Polar residues" evidence="1">
    <location>
        <begin position="157"/>
        <end position="169"/>
    </location>
</feature>
<dbReference type="RefSeq" id="WP_194031841.1">
    <property type="nucleotide sequence ID" value="NZ_JADEWZ010000059.1"/>
</dbReference>
<sequence length="474" mass="52459">MPDLTIFKTILHQLTQPTAIAIFGSVGLHAALGVTLPILPIFSQDSDIPRNVRLMELTPAEQLRLPNVSPETALPFGQFPDATAVLPLSEKFDLPSSSSKLPDLPAMPDLKSNPAYNYPLSTPSKTVLRGRSTRSFPTGRTRTRTSRRVGSRLPSRQGRSSARNNTNLRFDSRFKPRTDLTPGEALRIFGKVGQAPQPPHNSSENEIAALRREANPQTQTSETNAGEQENNQVATGGTHTLSLNGVYPRAACASQSNGSVVYRVTSSGGKSAKVYQVRGANNPLFSIYAYRSLASQNFSEPGTYNVTVNFNYNDEACGSVANQRETPQPLDNEENPSRPERETPQPRNTEETPSRPERETPQPRNTEETPSRPERETPQPRNTEETPSRPEQETPQPRNTEETPSRPQRETPQPRNTEETPSRPERETPQPRNTQETPSRSERETPVPQPSKKKPQPSNTESSTESEGESGNQE</sequence>
<dbReference type="EMBL" id="JADEWZ010000059">
    <property type="protein sequence ID" value="MBE9118751.1"/>
    <property type="molecule type" value="Genomic_DNA"/>
</dbReference>
<keyword evidence="2" id="KW-0812">Transmembrane</keyword>
<feature type="transmembrane region" description="Helical" evidence="2">
    <location>
        <begin position="20"/>
        <end position="42"/>
    </location>
</feature>
<feature type="compositionally biased region" description="Basic and acidic residues" evidence="1">
    <location>
        <begin position="335"/>
        <end position="392"/>
    </location>
</feature>
<name>A0A8J7E2V1_9CYAN</name>
<feature type="compositionally biased region" description="Basic and acidic residues" evidence="1">
    <location>
        <begin position="416"/>
        <end position="429"/>
    </location>
</feature>
<evidence type="ECO:0000313" key="3">
    <source>
        <dbReference type="EMBL" id="MBE9118751.1"/>
    </source>
</evidence>
<keyword evidence="4" id="KW-1185">Reference proteome</keyword>
<reference evidence="3" key="1">
    <citation type="submission" date="2020-10" db="EMBL/GenBank/DDBJ databases">
        <authorList>
            <person name="Castelo-Branco R."/>
            <person name="Eusebio N."/>
            <person name="Adriana R."/>
            <person name="Vieira A."/>
            <person name="Brugerolle De Fraissinette N."/>
            <person name="Rezende De Castro R."/>
            <person name="Schneider M.P."/>
            <person name="Vasconcelos V."/>
            <person name="Leao P.N."/>
        </authorList>
    </citation>
    <scope>NUCLEOTIDE SEQUENCE</scope>
    <source>
        <strain evidence="3">LEGE 07157</strain>
    </source>
</reference>
<organism evidence="3 4">
    <name type="scientific">Lusitaniella coriacea LEGE 07157</name>
    <dbReference type="NCBI Taxonomy" id="945747"/>
    <lineage>
        <taxon>Bacteria</taxon>
        <taxon>Bacillati</taxon>
        <taxon>Cyanobacteriota</taxon>
        <taxon>Cyanophyceae</taxon>
        <taxon>Spirulinales</taxon>
        <taxon>Lusitaniellaceae</taxon>
        <taxon>Lusitaniella</taxon>
    </lineage>
</organism>
<accession>A0A8J7E2V1</accession>